<dbReference type="AlphaFoldDB" id="E6QCY3"/>
<keyword evidence="1" id="KW-0808">Transferase</keyword>
<sequence length="26" mass="3036">METERELYAYMPGMQGFSAHGDVRIF</sequence>
<accession>E6QCY3</accession>
<keyword evidence="1" id="KW-0418">Kinase</keyword>
<protein>
    <submittedName>
        <fullName evidence="1">Aspartate kinase III</fullName>
        <ecNumber evidence="1">2.7.2.4</ecNumber>
    </submittedName>
</protein>
<gene>
    <name evidence="1" type="ORF">CARN5_1475</name>
</gene>
<reference evidence="1" key="1">
    <citation type="submission" date="2009-10" db="EMBL/GenBank/DDBJ databases">
        <title>Diversity of trophic interactions inside an arsenic-rich microbial ecosystem.</title>
        <authorList>
            <person name="Bertin P.N."/>
            <person name="Heinrich-Salmeron A."/>
            <person name="Pelletier E."/>
            <person name="Goulhen-Chollet F."/>
            <person name="Arsene-Ploetze F."/>
            <person name="Gallien S."/>
            <person name="Calteau A."/>
            <person name="Vallenet D."/>
            <person name="Casiot C."/>
            <person name="Chane-Woon-Ming B."/>
            <person name="Giloteaux L."/>
            <person name="Barakat M."/>
            <person name="Bonnefoy V."/>
            <person name="Bruneel O."/>
            <person name="Chandler M."/>
            <person name="Cleiss J."/>
            <person name="Duran R."/>
            <person name="Elbaz-Poulichet F."/>
            <person name="Fonknechten N."/>
            <person name="Lauga B."/>
            <person name="Mornico D."/>
            <person name="Ortet P."/>
            <person name="Schaeffer C."/>
            <person name="Siguier P."/>
            <person name="Alexander Thil Smith A."/>
            <person name="Van Dorsselaer A."/>
            <person name="Weissenbach J."/>
            <person name="Medigue C."/>
            <person name="Le Paslier D."/>
        </authorList>
    </citation>
    <scope>NUCLEOTIDE SEQUENCE</scope>
</reference>
<dbReference type="EC" id="2.7.2.4" evidence="1"/>
<organism evidence="1">
    <name type="scientific">mine drainage metagenome</name>
    <dbReference type="NCBI Taxonomy" id="410659"/>
    <lineage>
        <taxon>unclassified sequences</taxon>
        <taxon>metagenomes</taxon>
        <taxon>ecological metagenomes</taxon>
    </lineage>
</organism>
<proteinExistence type="predicted"/>
<name>E6QCY3_9ZZZZ</name>
<dbReference type="GO" id="GO:0004072">
    <property type="term" value="F:aspartate kinase activity"/>
    <property type="evidence" value="ECO:0007669"/>
    <property type="project" value="UniProtKB-EC"/>
</dbReference>
<comment type="caution">
    <text evidence="1">The sequence shown here is derived from an EMBL/GenBank/DDBJ whole genome shotgun (WGS) entry which is preliminary data.</text>
</comment>
<dbReference type="EMBL" id="CABP01000094">
    <property type="protein sequence ID" value="CBI05059.1"/>
    <property type="molecule type" value="Genomic_DNA"/>
</dbReference>
<evidence type="ECO:0000313" key="1">
    <source>
        <dbReference type="EMBL" id="CBI05059.1"/>
    </source>
</evidence>